<feature type="transmembrane region" description="Helical" evidence="1">
    <location>
        <begin position="6"/>
        <end position="27"/>
    </location>
</feature>
<evidence type="ECO:0000313" key="3">
    <source>
        <dbReference type="Proteomes" id="UP001217089"/>
    </source>
</evidence>
<sequence>MFTFKVGQILSGLISTLNYIFLILLFLKNFSTIVQYHLETSQQRSCFPVEPNCFVFGFLSPKCQCNGKIMIWLKTILSKNLVVYINPRGKIKSTQVKINNSPILQINLEKLTKNKNYTYFESDYLDNNFYPIG</sequence>
<evidence type="ECO:0000313" key="2">
    <source>
        <dbReference type="EMBL" id="KAJ8306370.1"/>
    </source>
</evidence>
<proteinExistence type="predicted"/>
<protein>
    <submittedName>
        <fullName evidence="2">Uncharacterized protein</fullName>
    </submittedName>
</protein>
<evidence type="ECO:0000256" key="1">
    <source>
        <dbReference type="SAM" id="Phobius"/>
    </source>
</evidence>
<dbReference type="EMBL" id="JARBDR010000813">
    <property type="protein sequence ID" value="KAJ8306370.1"/>
    <property type="molecule type" value="Genomic_DNA"/>
</dbReference>
<gene>
    <name evidence="2" type="ORF">KUTeg_016915</name>
</gene>
<name>A0ABQ9ES24_TEGGR</name>
<dbReference type="Proteomes" id="UP001217089">
    <property type="component" value="Unassembled WGS sequence"/>
</dbReference>
<reference evidence="2 3" key="1">
    <citation type="submission" date="2022-12" db="EMBL/GenBank/DDBJ databases">
        <title>Chromosome-level genome of Tegillarca granosa.</title>
        <authorList>
            <person name="Kim J."/>
        </authorList>
    </citation>
    <scope>NUCLEOTIDE SEQUENCE [LARGE SCALE GENOMIC DNA]</scope>
    <source>
        <strain evidence="2">Teg-2019</strain>
        <tissue evidence="2">Adductor muscle</tissue>
    </source>
</reference>
<keyword evidence="1" id="KW-1133">Transmembrane helix</keyword>
<keyword evidence="3" id="KW-1185">Reference proteome</keyword>
<keyword evidence="1" id="KW-0812">Transmembrane</keyword>
<accession>A0ABQ9ES24</accession>
<organism evidence="2 3">
    <name type="scientific">Tegillarca granosa</name>
    <name type="common">Malaysian cockle</name>
    <name type="synonym">Anadara granosa</name>
    <dbReference type="NCBI Taxonomy" id="220873"/>
    <lineage>
        <taxon>Eukaryota</taxon>
        <taxon>Metazoa</taxon>
        <taxon>Spiralia</taxon>
        <taxon>Lophotrochozoa</taxon>
        <taxon>Mollusca</taxon>
        <taxon>Bivalvia</taxon>
        <taxon>Autobranchia</taxon>
        <taxon>Pteriomorphia</taxon>
        <taxon>Arcoida</taxon>
        <taxon>Arcoidea</taxon>
        <taxon>Arcidae</taxon>
        <taxon>Tegillarca</taxon>
    </lineage>
</organism>
<comment type="caution">
    <text evidence="2">The sequence shown here is derived from an EMBL/GenBank/DDBJ whole genome shotgun (WGS) entry which is preliminary data.</text>
</comment>
<keyword evidence="1" id="KW-0472">Membrane</keyword>